<comment type="caution">
    <text evidence="1">The sequence shown here is derived from an EMBL/GenBank/DDBJ whole genome shotgun (WGS) entry which is preliminary data.</text>
</comment>
<gene>
    <name evidence="1" type="ORF">ACJRO7_028836</name>
</gene>
<proteinExistence type="predicted"/>
<reference evidence="1 2" key="1">
    <citation type="submission" date="2024-11" db="EMBL/GenBank/DDBJ databases">
        <title>Chromosome-level genome assembly of Eucalyptus globulus Labill. provides insights into its genome evolution.</title>
        <authorList>
            <person name="Li X."/>
        </authorList>
    </citation>
    <scope>NUCLEOTIDE SEQUENCE [LARGE SCALE GENOMIC DNA]</scope>
    <source>
        <strain evidence="1">CL2024</strain>
        <tissue evidence="1">Fresh tender leaves</tissue>
    </source>
</reference>
<dbReference type="AlphaFoldDB" id="A0ABD3K105"/>
<dbReference type="EMBL" id="JBJKBG010000007">
    <property type="protein sequence ID" value="KAL3732053.1"/>
    <property type="molecule type" value="Genomic_DNA"/>
</dbReference>
<name>A0ABD3K105_EUCGL</name>
<evidence type="ECO:0000313" key="1">
    <source>
        <dbReference type="EMBL" id="KAL3732053.1"/>
    </source>
</evidence>
<protein>
    <submittedName>
        <fullName evidence="1">Uncharacterized protein</fullName>
    </submittedName>
</protein>
<keyword evidence="2" id="KW-1185">Reference proteome</keyword>
<organism evidence="1 2">
    <name type="scientific">Eucalyptus globulus</name>
    <name type="common">Tasmanian blue gum</name>
    <dbReference type="NCBI Taxonomy" id="34317"/>
    <lineage>
        <taxon>Eukaryota</taxon>
        <taxon>Viridiplantae</taxon>
        <taxon>Streptophyta</taxon>
        <taxon>Embryophyta</taxon>
        <taxon>Tracheophyta</taxon>
        <taxon>Spermatophyta</taxon>
        <taxon>Magnoliopsida</taxon>
        <taxon>eudicotyledons</taxon>
        <taxon>Gunneridae</taxon>
        <taxon>Pentapetalae</taxon>
        <taxon>rosids</taxon>
        <taxon>malvids</taxon>
        <taxon>Myrtales</taxon>
        <taxon>Myrtaceae</taxon>
        <taxon>Myrtoideae</taxon>
        <taxon>Eucalypteae</taxon>
        <taxon>Eucalyptus</taxon>
    </lineage>
</organism>
<sequence>MDRGGGGTVGADTGTVCRRFYREHEVTRALVYRLRKVIGPESPCSRSLPPVGGDFVSSGLLTFASVQVRRSSIAVPWSSAIRTVDSARDEVKLGTSLLRFRWSPQEWEFFCSLALPHQMELRKGLFSAAKARD</sequence>
<dbReference type="Proteomes" id="UP001634007">
    <property type="component" value="Unassembled WGS sequence"/>
</dbReference>
<accession>A0ABD3K105</accession>
<evidence type="ECO:0000313" key="2">
    <source>
        <dbReference type="Proteomes" id="UP001634007"/>
    </source>
</evidence>